<evidence type="ECO:0000313" key="2">
    <source>
        <dbReference type="Proteomes" id="UP001642540"/>
    </source>
</evidence>
<accession>A0ABP1RXX4</accession>
<dbReference type="Proteomes" id="UP001642540">
    <property type="component" value="Unassembled WGS sequence"/>
</dbReference>
<proteinExistence type="predicted"/>
<name>A0ABP1RXX4_9HEXA</name>
<protein>
    <submittedName>
        <fullName evidence="1">Uncharacterized protein</fullName>
    </submittedName>
</protein>
<keyword evidence="2" id="KW-1185">Reference proteome</keyword>
<evidence type="ECO:0000313" key="1">
    <source>
        <dbReference type="EMBL" id="CAL8138643.1"/>
    </source>
</evidence>
<gene>
    <name evidence="1" type="ORF">ODALV1_LOCUS27463</name>
</gene>
<dbReference type="EMBL" id="CAXLJM020000124">
    <property type="protein sequence ID" value="CAL8138643.1"/>
    <property type="molecule type" value="Genomic_DNA"/>
</dbReference>
<comment type="caution">
    <text evidence="1">The sequence shown here is derived from an EMBL/GenBank/DDBJ whole genome shotgun (WGS) entry which is preliminary data.</text>
</comment>
<sequence length="65" mass="7219">MLSTVRTTKGGGSATNNEIDKAIQNWLKSAPDREGGSQYQRHKKIKTCNVHESDREHQPEPNADG</sequence>
<organism evidence="1 2">
    <name type="scientific">Orchesella dallaii</name>
    <dbReference type="NCBI Taxonomy" id="48710"/>
    <lineage>
        <taxon>Eukaryota</taxon>
        <taxon>Metazoa</taxon>
        <taxon>Ecdysozoa</taxon>
        <taxon>Arthropoda</taxon>
        <taxon>Hexapoda</taxon>
        <taxon>Collembola</taxon>
        <taxon>Entomobryomorpha</taxon>
        <taxon>Entomobryoidea</taxon>
        <taxon>Orchesellidae</taxon>
        <taxon>Orchesellinae</taxon>
        <taxon>Orchesella</taxon>
    </lineage>
</organism>
<reference evidence="1 2" key="1">
    <citation type="submission" date="2024-08" db="EMBL/GenBank/DDBJ databases">
        <authorList>
            <person name="Cucini C."/>
            <person name="Frati F."/>
        </authorList>
    </citation>
    <scope>NUCLEOTIDE SEQUENCE [LARGE SCALE GENOMIC DNA]</scope>
</reference>